<sequence>MRVLTPSPPWLFLLAIVVGLLLGLTVSDAAWAEHATDPLIMLLLGLVFLELRVGGARELLRSRRAAVVALVLNMLVLPAAALGLVTLLVPDSEAVRLGLLIYLLFPCTDWFLGFTRVAGGNAVLGAALIPVSLVLQLLLYPVWISLVTGRSLPGVMEALWPAVTEGLLIPAAAAVLVRLLVGRAAGRDALAAVQRAGGAALPWVIAALILVLFAAGASEAVLAPWVFVQVLIVVALFFALSMGLAVAVSRRAALAEPDLILIIFTTAARNAPLMLAVTALVLGEDPVVTAVIVLGMLLEFPHLAAVSWWMRRRRRRDRRRSRRLGVAEPLTTAS</sequence>
<comment type="subcellular location">
    <subcellularLocation>
        <location evidence="1">Cell membrane</location>
        <topology evidence="1">Multi-pass membrane protein</topology>
    </subcellularLocation>
</comment>
<keyword evidence="10" id="KW-1185">Reference proteome</keyword>
<dbReference type="RefSeq" id="WP_344681646.1">
    <property type="nucleotide sequence ID" value="NZ_BAAAVT010000010.1"/>
</dbReference>
<gene>
    <name evidence="9" type="ORF">GCM10010529_17500</name>
</gene>
<reference evidence="10" key="1">
    <citation type="journal article" date="2019" name="Int. J. Syst. Evol. Microbiol.">
        <title>The Global Catalogue of Microorganisms (GCM) 10K type strain sequencing project: providing services to taxonomists for standard genome sequencing and annotation.</title>
        <authorList>
            <consortium name="The Broad Institute Genomics Platform"/>
            <consortium name="The Broad Institute Genome Sequencing Center for Infectious Disease"/>
            <person name="Wu L."/>
            <person name="Ma J."/>
        </authorList>
    </citation>
    <scope>NUCLEOTIDE SEQUENCE [LARGE SCALE GENOMIC DNA]</scope>
    <source>
        <strain evidence="10">JCM 14309</strain>
    </source>
</reference>
<dbReference type="InterPro" id="IPR038770">
    <property type="entry name" value="Na+/solute_symporter_sf"/>
</dbReference>
<feature type="transmembrane region" description="Helical" evidence="8">
    <location>
        <begin position="158"/>
        <end position="181"/>
    </location>
</feature>
<organism evidence="9 10">
    <name type="scientific">Nesterenkonia aethiopica</name>
    <dbReference type="NCBI Taxonomy" id="269144"/>
    <lineage>
        <taxon>Bacteria</taxon>
        <taxon>Bacillati</taxon>
        <taxon>Actinomycetota</taxon>
        <taxon>Actinomycetes</taxon>
        <taxon>Micrococcales</taxon>
        <taxon>Micrococcaceae</taxon>
        <taxon>Nesterenkonia</taxon>
    </lineage>
</organism>
<protein>
    <submittedName>
        <fullName evidence="9">Bile acid:sodium symporter</fullName>
    </submittedName>
</protein>
<keyword evidence="3" id="KW-0813">Transport</keyword>
<evidence type="ECO:0000256" key="6">
    <source>
        <dbReference type="ARBA" id="ARBA00022989"/>
    </source>
</evidence>
<feature type="transmembrane region" description="Helical" evidence="8">
    <location>
        <begin position="259"/>
        <end position="282"/>
    </location>
</feature>
<keyword evidence="7 8" id="KW-0472">Membrane</keyword>
<comment type="similarity">
    <text evidence="2">Belongs to the arsenical resistance-3 (ACR3) (TC 2.A.59) family.</text>
</comment>
<keyword evidence="6 8" id="KW-1133">Transmembrane helix</keyword>
<evidence type="ECO:0000256" key="7">
    <source>
        <dbReference type="ARBA" id="ARBA00023136"/>
    </source>
</evidence>
<evidence type="ECO:0000256" key="8">
    <source>
        <dbReference type="SAM" id="Phobius"/>
    </source>
</evidence>
<dbReference type="Proteomes" id="UP001500236">
    <property type="component" value="Unassembled WGS sequence"/>
</dbReference>
<feature type="transmembrane region" description="Helical" evidence="8">
    <location>
        <begin position="222"/>
        <end position="247"/>
    </location>
</feature>
<keyword evidence="5 8" id="KW-0812">Transmembrane</keyword>
<proteinExistence type="inferred from homology"/>
<evidence type="ECO:0000313" key="10">
    <source>
        <dbReference type="Proteomes" id="UP001500236"/>
    </source>
</evidence>
<evidence type="ECO:0000256" key="2">
    <source>
        <dbReference type="ARBA" id="ARBA00010110"/>
    </source>
</evidence>
<keyword evidence="4" id="KW-1003">Cell membrane</keyword>
<evidence type="ECO:0000256" key="3">
    <source>
        <dbReference type="ARBA" id="ARBA00022448"/>
    </source>
</evidence>
<dbReference type="PANTHER" id="PTHR43057:SF1">
    <property type="entry name" value="ARSENICAL-RESISTANCE PROTEIN 3"/>
    <property type="match status" value="1"/>
</dbReference>
<dbReference type="PANTHER" id="PTHR43057">
    <property type="entry name" value="ARSENITE EFFLUX TRANSPORTER"/>
    <property type="match status" value="1"/>
</dbReference>
<dbReference type="InterPro" id="IPR002657">
    <property type="entry name" value="BilAc:Na_symport/Acr3"/>
</dbReference>
<feature type="transmembrane region" description="Helical" evidence="8">
    <location>
        <begin position="124"/>
        <end position="146"/>
    </location>
</feature>
<evidence type="ECO:0000256" key="5">
    <source>
        <dbReference type="ARBA" id="ARBA00022692"/>
    </source>
</evidence>
<evidence type="ECO:0000256" key="1">
    <source>
        <dbReference type="ARBA" id="ARBA00004651"/>
    </source>
</evidence>
<dbReference type="EMBL" id="BAAAVT010000010">
    <property type="protein sequence ID" value="GAA3065042.1"/>
    <property type="molecule type" value="Genomic_DNA"/>
</dbReference>
<dbReference type="Gene3D" id="1.20.1530.20">
    <property type="match status" value="1"/>
</dbReference>
<feature type="transmembrane region" description="Helical" evidence="8">
    <location>
        <begin position="288"/>
        <end position="310"/>
    </location>
</feature>
<feature type="transmembrane region" description="Helical" evidence="8">
    <location>
        <begin position="94"/>
        <end position="112"/>
    </location>
</feature>
<dbReference type="InterPro" id="IPR004706">
    <property type="entry name" value="Arsenical-R_Acr3"/>
</dbReference>
<evidence type="ECO:0000256" key="4">
    <source>
        <dbReference type="ARBA" id="ARBA00022475"/>
    </source>
</evidence>
<accession>A0ABP6LZ66</accession>
<evidence type="ECO:0000313" key="9">
    <source>
        <dbReference type="EMBL" id="GAA3065042.1"/>
    </source>
</evidence>
<comment type="caution">
    <text evidence="9">The sequence shown here is derived from an EMBL/GenBank/DDBJ whole genome shotgun (WGS) entry which is preliminary data.</text>
</comment>
<name>A0ABP6LZ66_9MICC</name>
<dbReference type="Pfam" id="PF01758">
    <property type="entry name" value="SBF"/>
    <property type="match status" value="1"/>
</dbReference>
<feature type="transmembrane region" description="Helical" evidence="8">
    <location>
        <begin position="67"/>
        <end position="88"/>
    </location>
</feature>
<feature type="transmembrane region" description="Helical" evidence="8">
    <location>
        <begin position="39"/>
        <end position="55"/>
    </location>
</feature>
<feature type="transmembrane region" description="Helical" evidence="8">
    <location>
        <begin position="193"/>
        <end position="216"/>
    </location>
</feature>